<gene>
    <name evidence="4" type="ORF">PCC6912_52760</name>
</gene>
<evidence type="ECO:0000256" key="2">
    <source>
        <dbReference type="PROSITE-ProRule" id="PRU00504"/>
    </source>
</evidence>
<organism evidence="4 5">
    <name type="scientific">Chlorogloeopsis fritschii PCC 6912</name>
    <dbReference type="NCBI Taxonomy" id="211165"/>
    <lineage>
        <taxon>Bacteria</taxon>
        <taxon>Bacillati</taxon>
        <taxon>Cyanobacteriota</taxon>
        <taxon>Cyanophyceae</taxon>
        <taxon>Nostocales</taxon>
        <taxon>Chlorogloeopsidaceae</taxon>
        <taxon>Chlorogloeopsis</taxon>
    </lineage>
</organism>
<dbReference type="InterPro" id="IPR006521">
    <property type="entry name" value="Tail_protein_I"/>
</dbReference>
<proteinExistence type="predicted"/>
<keyword evidence="1" id="KW-0677">Repeat</keyword>
<dbReference type="EMBL" id="RSCJ01000029">
    <property type="protein sequence ID" value="RUR74501.1"/>
    <property type="molecule type" value="Genomic_DNA"/>
</dbReference>
<dbReference type="GO" id="GO:0000209">
    <property type="term" value="P:protein polyubiquitination"/>
    <property type="evidence" value="ECO:0007669"/>
    <property type="project" value="TreeGrafter"/>
</dbReference>
<dbReference type="GO" id="GO:0061630">
    <property type="term" value="F:ubiquitin protein ligase activity"/>
    <property type="evidence" value="ECO:0007669"/>
    <property type="project" value="TreeGrafter"/>
</dbReference>
<dbReference type="Gene3D" id="2.120.10.30">
    <property type="entry name" value="TolB, C-terminal domain"/>
    <property type="match status" value="1"/>
</dbReference>
<dbReference type="RefSeq" id="WP_016878337.1">
    <property type="nucleotide sequence ID" value="NZ_AJLN01000120.1"/>
</dbReference>
<evidence type="ECO:0000256" key="3">
    <source>
        <dbReference type="SAM" id="MobiDB-lite"/>
    </source>
</evidence>
<reference evidence="4 5" key="1">
    <citation type="journal article" date="2019" name="Genome Biol. Evol.">
        <title>Day and night: Metabolic profiles and evolutionary relationships of six axenic non-marine cyanobacteria.</title>
        <authorList>
            <person name="Will S.E."/>
            <person name="Henke P."/>
            <person name="Boedeker C."/>
            <person name="Huang S."/>
            <person name="Brinkmann H."/>
            <person name="Rohde M."/>
            <person name="Jarek M."/>
            <person name="Friedl T."/>
            <person name="Seufert S."/>
            <person name="Schumacher M."/>
            <person name="Overmann J."/>
            <person name="Neumann-Schaal M."/>
            <person name="Petersen J."/>
        </authorList>
    </citation>
    <scope>NUCLEOTIDE SEQUENCE [LARGE SCALE GENOMIC DNA]</scope>
    <source>
        <strain evidence="4 5">PCC 6912</strain>
    </source>
</reference>
<feature type="repeat" description="NHL" evidence="2">
    <location>
        <begin position="104"/>
        <end position="145"/>
    </location>
</feature>
<feature type="region of interest" description="Disordered" evidence="3">
    <location>
        <begin position="722"/>
        <end position="742"/>
    </location>
</feature>
<dbReference type="InterPro" id="IPR011748">
    <property type="entry name" value="Unchr_phage_tail-like"/>
</dbReference>
<dbReference type="Pfam" id="PF01436">
    <property type="entry name" value="NHL"/>
    <property type="match status" value="1"/>
</dbReference>
<keyword evidence="5" id="KW-1185">Reference proteome</keyword>
<evidence type="ECO:0000256" key="1">
    <source>
        <dbReference type="ARBA" id="ARBA00022737"/>
    </source>
</evidence>
<feature type="compositionally biased region" description="Polar residues" evidence="3">
    <location>
        <begin position="733"/>
        <end position="742"/>
    </location>
</feature>
<evidence type="ECO:0008006" key="6">
    <source>
        <dbReference type="Google" id="ProtNLM"/>
    </source>
</evidence>
<dbReference type="PANTHER" id="PTHR24104">
    <property type="entry name" value="E3 UBIQUITIN-PROTEIN LIGASE NHLRC1-RELATED"/>
    <property type="match status" value="1"/>
</dbReference>
<protein>
    <recommendedName>
        <fullName evidence="6">Phage tail protein</fullName>
    </recommendedName>
</protein>
<dbReference type="InterPro" id="IPR050952">
    <property type="entry name" value="TRIM-NHL_E3_ligases"/>
</dbReference>
<sequence>MTRDKMGRVNFFYLNRDNCWRDFQWQGLELEANGILRLASLPSVVEPSPSLAEQPIPDAPAGVAIGGDGTLYFTDPTHHLLWRIDPCVRAACLWHRSRTPIPCLGSEGSQATQFRQPRGVLFHLLRQAIFVADSGNHRLQIFHPQSFQLLGIWGQSDMASEPQPSAEPGHFNTPWTLACDVAGNIYVVDYGNQRVQKFDLSGNVIESFWDTLRAETTLQQPSDIAVVQQGDETQVYILDASQQAIFVVNAEGDFRQQLSLSQQLPSPMGLAVTQEAIFVGDNQRQRVFKFTIAGEFVGEAQGYHGSVAALTVENTPTGMSFASGLAGNQFLWLHPGGNAFPVVLYLDRAYVNSGIVWGGSFHPRENAVQWHQFKAKVEALQTGTHLQFFFYTSDRDIPPPAPNPTDPIYPFDATIWKAMPLDSLEGLILGEAKQYLWVGVHFTGEGKASPRLEQIRVQFDYDSYSQYLPAIYRENPAYRQTLEQLLSLFESGFTDVEAAIASLSQYFDAQAIPTQWLPWLASWLALQLDENAPEPKQRQAIAQAPIWHAQRGTARGLQTALRFYANVDARIEEPILQATWWALPANTSACQSEQQTSLLGFTTRLAPAEAQGAVVGTTATVDRSHLIDGEAYGSPLYEQLAHQFSVQIYRGQIHNTKTLAQIREIIEREKPIHTTYQICLVEPQMRVGWQARVGIDTIVAGSPPPTRIGESTGNTKMILAGDPTGQIGDRSRIGQTTRLGDR</sequence>
<dbReference type="GO" id="GO:0043161">
    <property type="term" value="P:proteasome-mediated ubiquitin-dependent protein catabolic process"/>
    <property type="evidence" value="ECO:0007669"/>
    <property type="project" value="TreeGrafter"/>
</dbReference>
<evidence type="ECO:0000313" key="4">
    <source>
        <dbReference type="EMBL" id="RUR74501.1"/>
    </source>
</evidence>
<dbReference type="InterPro" id="IPR001258">
    <property type="entry name" value="NHL_repeat"/>
</dbReference>
<dbReference type="PANTHER" id="PTHR24104:SF25">
    <property type="entry name" value="PROTEIN LIN-41"/>
    <property type="match status" value="1"/>
</dbReference>
<dbReference type="AlphaFoldDB" id="A0A3S0XPB3"/>
<dbReference type="PROSITE" id="PS51125">
    <property type="entry name" value="NHL"/>
    <property type="match status" value="2"/>
</dbReference>
<dbReference type="OrthoDB" id="9799230at2"/>
<dbReference type="SUPFAM" id="SSF101898">
    <property type="entry name" value="NHL repeat"/>
    <property type="match status" value="1"/>
</dbReference>
<name>A0A3S0XPB3_CHLFR</name>
<comment type="caution">
    <text evidence="4">The sequence shown here is derived from an EMBL/GenBank/DDBJ whole genome shotgun (WGS) entry which is preliminary data.</text>
</comment>
<feature type="repeat" description="NHL" evidence="2">
    <location>
        <begin position="163"/>
        <end position="201"/>
    </location>
</feature>
<evidence type="ECO:0000313" key="5">
    <source>
        <dbReference type="Proteomes" id="UP000268857"/>
    </source>
</evidence>
<dbReference type="Pfam" id="PF09684">
    <property type="entry name" value="Tail_P2_I"/>
    <property type="match status" value="1"/>
</dbReference>
<dbReference type="NCBIfam" id="TIGR02242">
    <property type="entry name" value="tail_TIGR02242"/>
    <property type="match status" value="1"/>
</dbReference>
<dbReference type="Proteomes" id="UP000268857">
    <property type="component" value="Unassembled WGS sequence"/>
</dbReference>
<dbReference type="STRING" id="211165.GCA_000317285_05424"/>
<dbReference type="InterPro" id="IPR011042">
    <property type="entry name" value="6-blade_b-propeller_TolB-like"/>
</dbReference>
<dbReference type="CDD" id="cd05819">
    <property type="entry name" value="NHL"/>
    <property type="match status" value="1"/>
</dbReference>
<accession>A0A3S0XPB3</accession>
<dbReference type="GO" id="GO:0008270">
    <property type="term" value="F:zinc ion binding"/>
    <property type="evidence" value="ECO:0007669"/>
    <property type="project" value="UniProtKB-KW"/>
</dbReference>